<gene>
    <name evidence="1" type="ORF">EER27_04325</name>
</gene>
<evidence type="ECO:0000313" key="1">
    <source>
        <dbReference type="EMBL" id="RNF85022.1"/>
    </source>
</evidence>
<comment type="caution">
    <text evidence="1">The sequence shown here is derived from an EMBL/GenBank/DDBJ whole genome shotgun (WGS) entry which is preliminary data.</text>
</comment>
<dbReference type="SUPFAM" id="SSF54593">
    <property type="entry name" value="Glyoxalase/Bleomycin resistance protein/Dihydroxybiphenyl dioxygenase"/>
    <property type="match status" value="1"/>
</dbReference>
<dbReference type="Gene3D" id="3.10.180.10">
    <property type="entry name" value="2,3-Dihydroxybiphenyl 1,2-Dioxygenase, domain 1"/>
    <property type="match status" value="1"/>
</dbReference>
<dbReference type="CDD" id="cd06587">
    <property type="entry name" value="VOC"/>
    <property type="match status" value="1"/>
</dbReference>
<sequence>MRLVVHLHIPRARKDQALEFYSGKLGFPMTHGAISVWPSDEVELQLKYVDGVVTPQEYSLFSLGFDGDISGRCAEWIRRGVEFKAVYMHPGGLTAVIRDPFGNLMEFEGDDEGAMSILEWQEYGFFKRF</sequence>
<accession>A0A3M8T2N7</accession>
<reference evidence="1 2" key="1">
    <citation type="submission" date="2018-11" db="EMBL/GenBank/DDBJ databases">
        <title>Lysobacter cryohumiis sp. nov., isolated from soil in the Tianshan Mountains, Xinjiang, China.</title>
        <authorList>
            <person name="Luo Y."/>
            <person name="Sheng H."/>
        </authorList>
    </citation>
    <scope>NUCLEOTIDE SEQUENCE [LARGE SCALE GENOMIC DNA]</scope>
    <source>
        <strain evidence="1 2">ZS60</strain>
    </source>
</reference>
<protein>
    <submittedName>
        <fullName evidence="1">VOC family protein</fullName>
    </submittedName>
</protein>
<dbReference type="InterPro" id="IPR029068">
    <property type="entry name" value="Glyas_Bleomycin-R_OHBP_Dase"/>
</dbReference>
<dbReference type="EMBL" id="RIBS01000002">
    <property type="protein sequence ID" value="RNF85022.1"/>
    <property type="molecule type" value="Genomic_DNA"/>
</dbReference>
<organism evidence="1 2">
    <name type="scientific">Montanilutibacter psychrotolerans</name>
    <dbReference type="NCBI Taxonomy" id="1327343"/>
    <lineage>
        <taxon>Bacteria</taxon>
        <taxon>Pseudomonadati</taxon>
        <taxon>Pseudomonadota</taxon>
        <taxon>Gammaproteobacteria</taxon>
        <taxon>Lysobacterales</taxon>
        <taxon>Lysobacteraceae</taxon>
        <taxon>Montanilutibacter</taxon>
    </lineage>
</organism>
<proteinExistence type="predicted"/>
<dbReference type="Proteomes" id="UP000267049">
    <property type="component" value="Unassembled WGS sequence"/>
</dbReference>
<evidence type="ECO:0000313" key="2">
    <source>
        <dbReference type="Proteomes" id="UP000267049"/>
    </source>
</evidence>
<name>A0A3M8T2N7_9GAMM</name>
<keyword evidence="2" id="KW-1185">Reference proteome</keyword>
<dbReference type="AlphaFoldDB" id="A0A3M8T2N7"/>